<keyword evidence="2 4" id="KW-0560">Oxidoreductase</keyword>
<dbReference type="EMBL" id="JAANOW010000001">
    <property type="protein sequence ID" value="NIH96269.1"/>
    <property type="molecule type" value="Genomic_DNA"/>
</dbReference>
<dbReference type="SUPFAM" id="SSF54665">
    <property type="entry name" value="CO dehydrogenase molybdoprotein N-domain-like"/>
    <property type="match status" value="1"/>
</dbReference>
<dbReference type="Pfam" id="PF20256">
    <property type="entry name" value="MoCoBD_2"/>
    <property type="match status" value="1"/>
</dbReference>
<dbReference type="EC" id="1.17.1.4" evidence="4"/>
<proteinExistence type="predicted"/>
<dbReference type="InterPro" id="IPR046867">
    <property type="entry name" value="AldOxase/xan_DH_MoCoBD2"/>
</dbReference>
<protein>
    <submittedName>
        <fullName evidence="4">Xanthine dehydrogenase YagR molybdenum-binding subunit</fullName>
        <ecNumber evidence="4">1.17.1.4</ecNumber>
    </submittedName>
</protein>
<evidence type="ECO:0000259" key="3">
    <source>
        <dbReference type="SMART" id="SM01008"/>
    </source>
</evidence>
<dbReference type="Gene3D" id="3.90.1170.50">
    <property type="entry name" value="Aldehyde oxidase/xanthine dehydrogenase, a/b hammerhead"/>
    <property type="match status" value="1"/>
</dbReference>
<dbReference type="Pfam" id="PF02738">
    <property type="entry name" value="MoCoBD_1"/>
    <property type="match status" value="1"/>
</dbReference>
<evidence type="ECO:0000256" key="1">
    <source>
        <dbReference type="ARBA" id="ARBA00022505"/>
    </source>
</evidence>
<keyword evidence="1" id="KW-0500">Molybdenum</keyword>
<evidence type="ECO:0000313" key="5">
    <source>
        <dbReference type="Proteomes" id="UP000547444"/>
    </source>
</evidence>
<dbReference type="GO" id="GO:0005506">
    <property type="term" value="F:iron ion binding"/>
    <property type="evidence" value="ECO:0007669"/>
    <property type="project" value="InterPro"/>
</dbReference>
<dbReference type="AlphaFoldDB" id="A0A7X5ZDL2"/>
<dbReference type="InterPro" id="IPR016208">
    <property type="entry name" value="Ald_Oxase/xanthine_DH-like"/>
</dbReference>
<feature type="domain" description="Aldehyde oxidase/xanthine dehydrogenase a/b hammerhead" evidence="3">
    <location>
        <begin position="24"/>
        <end position="140"/>
    </location>
</feature>
<dbReference type="PANTHER" id="PTHR11908">
    <property type="entry name" value="XANTHINE DEHYDROGENASE"/>
    <property type="match status" value="1"/>
</dbReference>
<comment type="caution">
    <text evidence="4">The sequence shown here is derived from an EMBL/GenBank/DDBJ whole genome shotgun (WGS) entry which is preliminary data.</text>
</comment>
<reference evidence="4 5" key="1">
    <citation type="submission" date="2020-03" db="EMBL/GenBank/DDBJ databases">
        <title>Sequencing the genomes of 1000 actinobacteria strains.</title>
        <authorList>
            <person name="Klenk H.-P."/>
        </authorList>
    </citation>
    <scope>NUCLEOTIDE SEQUENCE [LARGE SCALE GENOMIC DNA]</scope>
    <source>
        <strain evidence="4 5">DSM 44556</strain>
    </source>
</reference>
<dbReference type="Pfam" id="PF01315">
    <property type="entry name" value="Ald_Xan_dh_C"/>
    <property type="match status" value="1"/>
</dbReference>
<dbReference type="Gene3D" id="3.30.365.10">
    <property type="entry name" value="Aldehyde oxidase/xanthine dehydrogenase, molybdopterin binding domain"/>
    <property type="match status" value="4"/>
</dbReference>
<dbReference type="Proteomes" id="UP000547444">
    <property type="component" value="Unassembled WGS sequence"/>
</dbReference>
<dbReference type="InterPro" id="IPR008274">
    <property type="entry name" value="AldOxase/xan_DH_MoCoBD1"/>
</dbReference>
<gene>
    <name evidence="4" type="ORF">FHU31_003225</name>
</gene>
<organism evidence="4 5">
    <name type="scientific">Mycolicibacterium fluoranthenivorans</name>
    <dbReference type="NCBI Taxonomy" id="258505"/>
    <lineage>
        <taxon>Bacteria</taxon>
        <taxon>Bacillati</taxon>
        <taxon>Actinomycetota</taxon>
        <taxon>Actinomycetes</taxon>
        <taxon>Mycobacteriales</taxon>
        <taxon>Mycobacteriaceae</taxon>
        <taxon>Mycolicibacterium</taxon>
    </lineage>
</organism>
<accession>A0A7X5ZDL2</accession>
<dbReference type="InterPro" id="IPR036856">
    <property type="entry name" value="Ald_Oxase/Xan_DH_a/b_sf"/>
</dbReference>
<dbReference type="SUPFAM" id="SSF56003">
    <property type="entry name" value="Molybdenum cofactor-binding domain"/>
    <property type="match status" value="1"/>
</dbReference>
<dbReference type="InterPro" id="IPR037165">
    <property type="entry name" value="AldOxase/xan_DH_Mopterin-bd_sf"/>
</dbReference>
<dbReference type="RefSeq" id="WP_167159828.1">
    <property type="nucleotide sequence ID" value="NZ_JAANOW010000001.1"/>
</dbReference>
<dbReference type="PANTHER" id="PTHR11908:SF132">
    <property type="entry name" value="ALDEHYDE OXIDASE 1-RELATED"/>
    <property type="match status" value="1"/>
</dbReference>
<evidence type="ECO:0000313" key="4">
    <source>
        <dbReference type="EMBL" id="NIH96269.1"/>
    </source>
</evidence>
<name>A0A7X5ZDL2_9MYCO</name>
<sequence>MALGPAAPRVGAPVNRVDGVAKVTGAARYTADTEMPGVVHAVLVGAEIARGQITAESMTESAARARAAPGVLGVLTPMNCPRLNPPPADFSETWPVERRPPLSDLSVHHVGQHVAVVIADSFENATYAASQFTLDYRQVATDDDAAVRSGSYWPDHWVEVADEKLQDRRGELTEPTVPVSVSGQYTTSATVPYPLELSATIARWDGDRLTVYDSTRWISGEKRLLAHCLDLPEPSVRVISPLVGGAFGAKVFLWSHVLLCAVAAREVGRPVKLVLTREQMFDTAGYRPRTEQEVTLLADADGAICSTAHHTVTETSLVADFCEPAGLSSRLLYHSPRLEVSHRVERVNVPTPSFMRAPGEASGLFALEVAMDELAEQVGVDPLELRIRNHTEIDESSGRPWLDKHLLDCYRSAADRFGWANRPPGVRSLRRSHVQVGWGMATATFPARRMTAGCRVTTGADGCVRFASATHEIGTGVRTVMTQLAADITGLPLSAVIFDSGDSSYPATPRSGASQTTATVGAAVAEAATQWRRRLSEVAPSAAPAVHSLVGLSPEQIAALTFSVTTSAKIDDDVSIRSFGAHFCEVEVDEYLGRAAVTRWTAAFACGPVLNPKLARSQLMGGITFGIGMALLEQISEDRASLRRGGEYYLPTHADRPDFDIEFTEKPVDYFPGPTLRGIGEIGIAGAPAAIANAIHHATGKRLRKLPITVEDLMMPVGPRR</sequence>
<evidence type="ECO:0000256" key="2">
    <source>
        <dbReference type="ARBA" id="ARBA00023002"/>
    </source>
</evidence>
<keyword evidence="5" id="KW-1185">Reference proteome</keyword>
<dbReference type="GO" id="GO:0004854">
    <property type="term" value="F:xanthine dehydrogenase activity"/>
    <property type="evidence" value="ECO:0007669"/>
    <property type="project" value="UniProtKB-EC"/>
</dbReference>
<dbReference type="InterPro" id="IPR000674">
    <property type="entry name" value="Ald_Oxase/Xan_DH_a/b"/>
</dbReference>
<dbReference type="SMART" id="SM01008">
    <property type="entry name" value="Ald_Xan_dh_C"/>
    <property type="match status" value="1"/>
</dbReference>